<evidence type="ECO:0000259" key="8">
    <source>
        <dbReference type="Pfam" id="PF02687"/>
    </source>
</evidence>
<evidence type="ECO:0000313" key="10">
    <source>
        <dbReference type="EMBL" id="EOW79133.1"/>
    </source>
</evidence>
<dbReference type="GO" id="GO:0005886">
    <property type="term" value="C:plasma membrane"/>
    <property type="evidence" value="ECO:0007669"/>
    <property type="project" value="UniProtKB-SubCell"/>
</dbReference>
<reference evidence="10 12" key="2">
    <citation type="submission" date="2013-03" db="EMBL/GenBank/DDBJ databases">
        <title>The Genome Sequence of Enterococcus gilvus ATCC BAA-350 (PacBio/Illumina hybrid assembly).</title>
        <authorList>
            <consortium name="The Broad Institute Genomics Platform"/>
            <consortium name="The Broad Institute Genome Sequencing Center for Infectious Disease"/>
            <person name="Earl A."/>
            <person name="Russ C."/>
            <person name="Gilmore M."/>
            <person name="Surin D."/>
            <person name="Walker B."/>
            <person name="Young S."/>
            <person name="Zeng Q."/>
            <person name="Gargeya S."/>
            <person name="Fitzgerald M."/>
            <person name="Haas B."/>
            <person name="Abouelleil A."/>
            <person name="Allen A.W."/>
            <person name="Alvarado L."/>
            <person name="Arachchi H.M."/>
            <person name="Berlin A.M."/>
            <person name="Chapman S.B."/>
            <person name="Gainer-Dewar J."/>
            <person name="Goldberg J."/>
            <person name="Griggs A."/>
            <person name="Gujja S."/>
            <person name="Hansen M."/>
            <person name="Howarth C."/>
            <person name="Imamovic A."/>
            <person name="Ireland A."/>
            <person name="Larimer J."/>
            <person name="McCowan C."/>
            <person name="Murphy C."/>
            <person name="Pearson M."/>
            <person name="Poon T.W."/>
            <person name="Priest M."/>
            <person name="Roberts A."/>
            <person name="Saif S."/>
            <person name="Shea T."/>
            <person name="Sisk P."/>
            <person name="Sykes S."/>
            <person name="Wortman J."/>
            <person name="Nusbaum C."/>
            <person name="Birren B."/>
        </authorList>
    </citation>
    <scope>NUCLEOTIDE SEQUENCE [LARGE SCALE GENOMIC DNA]</scope>
    <source>
        <strain evidence="10 12">ATCC BAA-350</strain>
    </source>
</reference>
<dbReference type="eggNOG" id="COG0577">
    <property type="taxonomic scope" value="Bacteria"/>
</dbReference>
<accession>R2VMC7</accession>
<evidence type="ECO:0000313" key="12">
    <source>
        <dbReference type="Proteomes" id="UP000014160"/>
    </source>
</evidence>
<feature type="transmembrane region" description="Helical" evidence="7">
    <location>
        <begin position="375"/>
        <end position="397"/>
    </location>
</feature>
<dbReference type="PANTHER" id="PTHR30572:SF4">
    <property type="entry name" value="ABC TRANSPORTER PERMEASE YTRF"/>
    <property type="match status" value="1"/>
</dbReference>
<dbReference type="PANTHER" id="PTHR30572">
    <property type="entry name" value="MEMBRANE COMPONENT OF TRANSPORTER-RELATED"/>
    <property type="match status" value="1"/>
</dbReference>
<feature type="transmembrane region" description="Helical" evidence="7">
    <location>
        <begin position="721"/>
        <end position="745"/>
    </location>
</feature>
<sequence>MTMNIFNKITLQSMKKNRTRTLVTILGVLLSSAMIAAVATFALSLQHYMVKGAEQKYGGWQVAFQDTTPDFAKKQETNTAVEKTATFEDIGYGKLEGGKNPNKPYLFVAGFNQQTYGSLPIKLLSGRLPKSSEEVVIPAHIAANGGVRYSIGDTLSIRLGERKKGTRRLTQHDTYDQEKKNNESLTDTTLRNFKVVGICERPGFEEKGAPGYTVITLGNNEEKSDPISLFVTLKHPRKARSFARNVAGNTPYTLNDEVLRFIGASDDKVFNMLLYSIGVILIALIMVGSIFLIYNSFTISLNERMHQFGILASIGATPKQLRNSVLFEGLCIGAVGIPLGTLVGLLSIQIVITIVAKNFRNILYANIPLTVTLSVPILLAAAAVSLITILISAYIPAKKAARTPVMESIRQSNEVKISPKDMKMNTFSERLYGLEGMLALKNFKRNKKRYRTIVLSLALSVILFVSARSFASNMQESSKHMVAQSDYDIVLTSSELPEQELLHLYKKLQKVEGVTTSSYQAIGQYNSRVKAQDLSKAYLKGKDATSEDSKEVPLDMQFLEDHAYARFVKSLHLPIADYTGSNGKLIAVAKQRIEGAEGEDTLTDLFSKKELLLAIAPQIQGKPAWDQSQTVPVTFTDTYQVDPLPKQSVDKKPYVFMVIAPYQRRAQFSPTGADPTMGLTFLSDNPGRSATEMKTIIDQEGITANYDLYNVREIFEQNRNIIFVVNLFSSVFVVMIALIAIANVFNTISTNIKLRRRELAMLRSIGMGDRDFTKMMLYECAFYGWRALLLGVPVASLLSWVIYKGMSKGGAEISFQFPWGALMISILGVFLIVVITMLYAVKKIKKETIIEALRDDLA</sequence>
<feature type="domain" description="ABC3 transporter permease C-terminal" evidence="8">
    <location>
        <begin position="280"/>
        <end position="404"/>
    </location>
</feature>
<keyword evidence="4 7" id="KW-1133">Transmembrane helix</keyword>
<dbReference type="EMBL" id="ASWH01000002">
    <property type="protein sequence ID" value="EOW79133.1"/>
    <property type="molecule type" value="Genomic_DNA"/>
</dbReference>
<dbReference type="Proteomes" id="UP000013750">
    <property type="component" value="Unassembled WGS sequence"/>
</dbReference>
<evidence type="ECO:0000313" key="11">
    <source>
        <dbReference type="Proteomes" id="UP000013750"/>
    </source>
</evidence>
<evidence type="ECO:0000256" key="7">
    <source>
        <dbReference type="SAM" id="Phobius"/>
    </source>
</evidence>
<evidence type="ECO:0000256" key="5">
    <source>
        <dbReference type="ARBA" id="ARBA00023136"/>
    </source>
</evidence>
<keyword evidence="12" id="KW-1185">Reference proteome</keyword>
<dbReference type="Proteomes" id="UP000014160">
    <property type="component" value="Unassembled WGS sequence"/>
</dbReference>
<evidence type="ECO:0000256" key="4">
    <source>
        <dbReference type="ARBA" id="ARBA00022989"/>
    </source>
</evidence>
<dbReference type="AlphaFoldDB" id="R2VMC7"/>
<dbReference type="InterPro" id="IPR050250">
    <property type="entry name" value="Macrolide_Exporter_MacB"/>
</dbReference>
<feature type="domain" description="ABC3 transporter permease C-terminal" evidence="8">
    <location>
        <begin position="731"/>
        <end position="848"/>
    </location>
</feature>
<name>R2VMC7_9ENTE</name>
<reference evidence="9 11" key="1">
    <citation type="submission" date="2013-02" db="EMBL/GenBank/DDBJ databases">
        <title>The Genome Sequence of Enterococcus gilvus ATCC BAA-350.</title>
        <authorList>
            <consortium name="The Broad Institute Genome Sequencing Platform"/>
            <consortium name="The Broad Institute Genome Sequencing Center for Infectious Disease"/>
            <person name="Earl A.M."/>
            <person name="Gilmore M.S."/>
            <person name="Lebreton F."/>
            <person name="Walker B."/>
            <person name="Young S.K."/>
            <person name="Zeng Q."/>
            <person name="Gargeya S."/>
            <person name="Fitzgerald M."/>
            <person name="Haas B."/>
            <person name="Abouelleil A."/>
            <person name="Alvarado L."/>
            <person name="Arachchi H.M."/>
            <person name="Berlin A.M."/>
            <person name="Chapman S.B."/>
            <person name="Dewar J."/>
            <person name="Goldberg J."/>
            <person name="Griggs A."/>
            <person name="Gujja S."/>
            <person name="Hansen M."/>
            <person name="Howarth C."/>
            <person name="Imamovic A."/>
            <person name="Larimer J."/>
            <person name="McCowan C."/>
            <person name="Murphy C."/>
            <person name="Neiman D."/>
            <person name="Pearson M."/>
            <person name="Priest M."/>
            <person name="Roberts A."/>
            <person name="Saif S."/>
            <person name="Shea T."/>
            <person name="Sisk P."/>
            <person name="Sykes S."/>
            <person name="Wortman J."/>
            <person name="Nusbaum C."/>
            <person name="Birren B."/>
        </authorList>
    </citation>
    <scope>NUCLEOTIDE SEQUENCE [LARGE SCALE GENOMIC DNA]</scope>
    <source>
        <strain evidence="9 11">ATCC BAA-350</strain>
    </source>
</reference>
<dbReference type="Pfam" id="PF02687">
    <property type="entry name" value="FtsX"/>
    <property type="match status" value="2"/>
</dbReference>
<evidence type="ECO:0000256" key="1">
    <source>
        <dbReference type="ARBA" id="ARBA00004651"/>
    </source>
</evidence>
<feature type="transmembrane region" description="Helical" evidence="7">
    <location>
        <begin position="272"/>
        <end position="294"/>
    </location>
</feature>
<keyword evidence="3 7" id="KW-0812">Transmembrane</keyword>
<evidence type="ECO:0000256" key="2">
    <source>
        <dbReference type="ARBA" id="ARBA00022475"/>
    </source>
</evidence>
<proteinExistence type="inferred from homology"/>
<dbReference type="HOGENOM" id="CLU_010964_2_0_9"/>
<keyword evidence="2" id="KW-1003">Cell membrane</keyword>
<comment type="similarity">
    <text evidence="6">Belongs to the ABC-4 integral membrane protein family.</text>
</comment>
<evidence type="ECO:0000256" key="6">
    <source>
        <dbReference type="ARBA" id="ARBA00038076"/>
    </source>
</evidence>
<evidence type="ECO:0000256" key="3">
    <source>
        <dbReference type="ARBA" id="ARBA00022692"/>
    </source>
</evidence>
<dbReference type="PATRIC" id="fig|1158614.3.peg.166"/>
<dbReference type="InterPro" id="IPR003838">
    <property type="entry name" value="ABC3_permease_C"/>
</dbReference>
<feature type="transmembrane region" description="Helical" evidence="7">
    <location>
        <begin position="815"/>
        <end position="841"/>
    </location>
</feature>
<comment type="caution">
    <text evidence="9">The sequence shown here is derived from an EMBL/GenBank/DDBJ whole genome shotgun (WGS) entry which is preliminary data.</text>
</comment>
<evidence type="ECO:0000313" key="9">
    <source>
        <dbReference type="EMBL" id="EOI58990.1"/>
    </source>
</evidence>
<comment type="subcellular location">
    <subcellularLocation>
        <location evidence="1">Cell membrane</location>
        <topology evidence="1">Multi-pass membrane protein</topology>
    </subcellularLocation>
</comment>
<feature type="transmembrane region" description="Helical" evidence="7">
    <location>
        <begin position="450"/>
        <end position="471"/>
    </location>
</feature>
<feature type="transmembrane region" description="Helical" evidence="7">
    <location>
        <begin position="783"/>
        <end position="803"/>
    </location>
</feature>
<dbReference type="EMBL" id="AJDQ01000002">
    <property type="protein sequence ID" value="EOI58990.1"/>
    <property type="molecule type" value="Genomic_DNA"/>
</dbReference>
<protein>
    <recommendedName>
        <fullName evidence="8">ABC3 transporter permease C-terminal domain-containing protein</fullName>
    </recommendedName>
</protein>
<keyword evidence="5 7" id="KW-0472">Membrane</keyword>
<gene>
    <name evidence="10" type="ORF">I592_03271</name>
    <name evidence="9" type="ORF">UKC_00176</name>
</gene>
<dbReference type="GO" id="GO:0022857">
    <property type="term" value="F:transmembrane transporter activity"/>
    <property type="evidence" value="ECO:0007669"/>
    <property type="project" value="TreeGrafter"/>
</dbReference>
<organism evidence="9 11">
    <name type="scientific">Enterococcus gilvus ATCC BAA-350</name>
    <dbReference type="NCBI Taxonomy" id="1158614"/>
    <lineage>
        <taxon>Bacteria</taxon>
        <taxon>Bacillati</taxon>
        <taxon>Bacillota</taxon>
        <taxon>Bacilli</taxon>
        <taxon>Lactobacillales</taxon>
        <taxon>Enterococcaceae</taxon>
        <taxon>Enterococcus</taxon>
    </lineage>
</organism>
<feature type="transmembrane region" description="Helical" evidence="7">
    <location>
        <begin position="329"/>
        <end position="355"/>
    </location>
</feature>